<organism evidence="1 2">
    <name type="scientific">Candidatus Fimimorpha faecalis</name>
    <dbReference type="NCBI Taxonomy" id="2840824"/>
    <lineage>
        <taxon>Bacteria</taxon>
        <taxon>Bacillati</taxon>
        <taxon>Bacillota</taxon>
        <taxon>Clostridia</taxon>
        <taxon>Eubacteriales</taxon>
        <taxon>Candidatus Fimimorpha</taxon>
    </lineage>
</organism>
<dbReference type="AlphaFoldDB" id="A0A9D1EDW9"/>
<accession>A0A9D1EDW9</accession>
<evidence type="ECO:0000313" key="1">
    <source>
        <dbReference type="EMBL" id="HIR88415.1"/>
    </source>
</evidence>
<reference evidence="1" key="2">
    <citation type="journal article" date="2021" name="PeerJ">
        <title>Extensive microbial diversity within the chicken gut microbiome revealed by metagenomics and culture.</title>
        <authorList>
            <person name="Gilroy R."/>
            <person name="Ravi A."/>
            <person name="Getino M."/>
            <person name="Pursley I."/>
            <person name="Horton D.L."/>
            <person name="Alikhan N.F."/>
            <person name="Baker D."/>
            <person name="Gharbi K."/>
            <person name="Hall N."/>
            <person name="Watson M."/>
            <person name="Adriaenssens E.M."/>
            <person name="Foster-Nyarko E."/>
            <person name="Jarju S."/>
            <person name="Secka A."/>
            <person name="Antonio M."/>
            <person name="Oren A."/>
            <person name="Chaudhuri R.R."/>
            <person name="La Ragione R."/>
            <person name="Hildebrand F."/>
            <person name="Pallen M.J."/>
        </authorList>
    </citation>
    <scope>NUCLEOTIDE SEQUENCE</scope>
    <source>
        <strain evidence="1">ChiW13-3771</strain>
    </source>
</reference>
<evidence type="ECO:0000313" key="2">
    <source>
        <dbReference type="Proteomes" id="UP000824201"/>
    </source>
</evidence>
<name>A0A9D1EDW9_9FIRM</name>
<sequence>MKKIQILLMIGILSITLMGCQEKREVVLNTAEHTLENTENLFENQEMDNNVFVQAQYGRQVLSGLDETGNLTNIKDKTVALELEFSNSGSDCEVGSLLFVNGIPQPYRCDGGDDTYIAPVVLKESETKVVSLEFEPITGKKGDQLQVQLMGILQPSFHRTESIPSFGNNHSLAMRGIFSMKGQEDNESPIFYETVRIKELPQSVVESFVREDSNGVETNYLDENLYTSLIQNDNVEKLLNEIALEGEKLKFQIALYGNLKEEYIVTVFLDNEVVNAFGETAYAKVSMTGEQQLYLLDAELESSSIKDFSNLYAIAVPIQNPEKNEIKKTETVSVRIFK</sequence>
<dbReference type="PROSITE" id="PS51257">
    <property type="entry name" value="PROKAR_LIPOPROTEIN"/>
    <property type="match status" value="1"/>
</dbReference>
<dbReference type="Proteomes" id="UP000824201">
    <property type="component" value="Unassembled WGS sequence"/>
</dbReference>
<gene>
    <name evidence="1" type="ORF">IAC96_05635</name>
</gene>
<reference evidence="1" key="1">
    <citation type="submission" date="2020-10" db="EMBL/GenBank/DDBJ databases">
        <authorList>
            <person name="Gilroy R."/>
        </authorList>
    </citation>
    <scope>NUCLEOTIDE SEQUENCE</scope>
    <source>
        <strain evidence="1">ChiW13-3771</strain>
    </source>
</reference>
<protein>
    <submittedName>
        <fullName evidence="1">Uncharacterized protein</fullName>
    </submittedName>
</protein>
<proteinExistence type="predicted"/>
<dbReference type="EMBL" id="DVHN01000062">
    <property type="protein sequence ID" value="HIR88415.1"/>
    <property type="molecule type" value="Genomic_DNA"/>
</dbReference>
<comment type="caution">
    <text evidence="1">The sequence shown here is derived from an EMBL/GenBank/DDBJ whole genome shotgun (WGS) entry which is preliminary data.</text>
</comment>